<evidence type="ECO:0000256" key="1">
    <source>
        <dbReference type="ARBA" id="ARBA00022679"/>
    </source>
</evidence>
<dbReference type="Pfam" id="PF00201">
    <property type="entry name" value="UDPGT"/>
    <property type="match status" value="1"/>
</dbReference>
<accession>A0A9Q1R7E2</accession>
<dbReference type="GO" id="GO:0035251">
    <property type="term" value="F:UDP-glucosyltransferase activity"/>
    <property type="evidence" value="ECO:0007669"/>
    <property type="project" value="InterPro"/>
</dbReference>
<keyword evidence="3" id="KW-1185">Reference proteome</keyword>
<dbReference type="InterPro" id="IPR050481">
    <property type="entry name" value="UDP-glycosyltransf_plant"/>
</dbReference>
<dbReference type="InterPro" id="IPR002213">
    <property type="entry name" value="UDP_glucos_trans"/>
</dbReference>
<dbReference type="AlphaFoldDB" id="A0A9Q1R7E2"/>
<dbReference type="Proteomes" id="UP001152561">
    <property type="component" value="Unassembled WGS sequence"/>
</dbReference>
<organism evidence="2 3">
    <name type="scientific">Anisodus acutangulus</name>
    <dbReference type="NCBI Taxonomy" id="402998"/>
    <lineage>
        <taxon>Eukaryota</taxon>
        <taxon>Viridiplantae</taxon>
        <taxon>Streptophyta</taxon>
        <taxon>Embryophyta</taxon>
        <taxon>Tracheophyta</taxon>
        <taxon>Spermatophyta</taxon>
        <taxon>Magnoliopsida</taxon>
        <taxon>eudicotyledons</taxon>
        <taxon>Gunneridae</taxon>
        <taxon>Pentapetalae</taxon>
        <taxon>asterids</taxon>
        <taxon>lamiids</taxon>
        <taxon>Solanales</taxon>
        <taxon>Solanaceae</taxon>
        <taxon>Solanoideae</taxon>
        <taxon>Hyoscyameae</taxon>
        <taxon>Anisodus</taxon>
    </lineage>
</organism>
<reference evidence="3" key="1">
    <citation type="journal article" date="2023" name="Proc. Natl. Acad. Sci. U.S.A.">
        <title>Genomic and structural basis for evolution of tropane alkaloid biosynthesis.</title>
        <authorList>
            <person name="Wanga Y.-J."/>
            <person name="Taina T."/>
            <person name="Yua J.-Y."/>
            <person name="Lia J."/>
            <person name="Xua B."/>
            <person name="Chenc J."/>
            <person name="D'Auriad J.C."/>
            <person name="Huanga J.-P."/>
            <person name="Huanga S.-X."/>
        </authorList>
    </citation>
    <scope>NUCLEOTIDE SEQUENCE [LARGE SCALE GENOMIC DNA]</scope>
    <source>
        <strain evidence="3">cv. KIB-2019</strain>
    </source>
</reference>
<comment type="caution">
    <text evidence="2">The sequence shown here is derived from an EMBL/GenBank/DDBJ whole genome shotgun (WGS) entry which is preliminary data.</text>
</comment>
<dbReference type="SUPFAM" id="SSF53756">
    <property type="entry name" value="UDP-Glycosyltransferase/glycogen phosphorylase"/>
    <property type="match status" value="1"/>
</dbReference>
<gene>
    <name evidence="2" type="ORF">K7X08_005604</name>
</gene>
<evidence type="ECO:0000313" key="2">
    <source>
        <dbReference type="EMBL" id="KAJ8543081.1"/>
    </source>
</evidence>
<dbReference type="Gene3D" id="3.40.50.2000">
    <property type="entry name" value="Glycogen Phosphorylase B"/>
    <property type="match status" value="1"/>
</dbReference>
<dbReference type="EMBL" id="JAJAGQ010000014">
    <property type="protein sequence ID" value="KAJ8543081.1"/>
    <property type="molecule type" value="Genomic_DNA"/>
</dbReference>
<protein>
    <recommendedName>
        <fullName evidence="4">UDP-glycosyltransferase</fullName>
    </recommendedName>
</protein>
<name>A0A9Q1R7E2_9SOLA</name>
<keyword evidence="1" id="KW-0808">Transferase</keyword>
<evidence type="ECO:0008006" key="4">
    <source>
        <dbReference type="Google" id="ProtNLM"/>
    </source>
</evidence>
<dbReference type="PANTHER" id="PTHR48049">
    <property type="entry name" value="GLYCOSYLTRANSFERASE"/>
    <property type="match status" value="1"/>
</dbReference>
<dbReference type="PANTHER" id="PTHR48049:SF57">
    <property type="entry name" value="UDP-GLYCOSYLTRANSFERASE 91C1-LIKE"/>
    <property type="match status" value="1"/>
</dbReference>
<dbReference type="OrthoDB" id="5835829at2759"/>
<sequence>MFLSFSLPKLDDLPDHDAEASVDIPREKVGYLKVAYNLLQEPIKQFITRKRPDWIIVDINANLKPEWASNDADALPMGFGKATEGKGLVHIVWAPQKENLAHSSIGGSLFHAGWGSAIETLQHGHVLVVLPSIFDQGLNARLLVEKGIAIEVKKMYRLVEMT</sequence>
<evidence type="ECO:0000313" key="3">
    <source>
        <dbReference type="Proteomes" id="UP001152561"/>
    </source>
</evidence>
<proteinExistence type="predicted"/>